<evidence type="ECO:0000259" key="2">
    <source>
        <dbReference type="PROSITE" id="PS50937"/>
    </source>
</evidence>
<dbReference type="Pfam" id="PF13411">
    <property type="entry name" value="MerR_1"/>
    <property type="match status" value="1"/>
</dbReference>
<dbReference type="InterPro" id="IPR047057">
    <property type="entry name" value="MerR_fam"/>
</dbReference>
<protein>
    <submittedName>
        <fullName evidence="3">MerR family transcriptional regulator</fullName>
    </submittedName>
</protein>
<evidence type="ECO:0000313" key="3">
    <source>
        <dbReference type="EMBL" id="AYJ37662.1"/>
    </source>
</evidence>
<dbReference type="PROSITE" id="PS50937">
    <property type="entry name" value="HTH_MERR_2"/>
    <property type="match status" value="1"/>
</dbReference>
<keyword evidence="5" id="KW-1185">Reference proteome</keyword>
<reference evidence="4 5" key="1">
    <citation type="submission" date="2017-04" db="EMBL/GenBank/DDBJ databases">
        <title>In vitro and in silico characterization of Lactobacillus paraplantarum D2-1, a starter culture for soymilk fermentation.</title>
        <authorList>
            <person name="Endo A."/>
            <person name="Sasaki F."/>
            <person name="Maeno S."/>
            <person name="Kanesaki Y."/>
            <person name="Kubota E."/>
            <person name="Torres G.A."/>
            <person name="Tomita S."/>
            <person name="Nakagawa J."/>
        </authorList>
    </citation>
    <scope>NUCLEOTIDE SEQUENCE [LARGE SCALE GENOMIC DNA]</scope>
    <source>
        <strain evidence="4 5">D2-1</strain>
    </source>
</reference>
<dbReference type="RefSeq" id="WP_021731894.1">
    <property type="nucleotide sequence ID" value="NZ_AVAI01000131.1"/>
</dbReference>
<accession>A0AAD0TM97</accession>
<name>A0AAD0TM97_9LACO</name>
<dbReference type="GO" id="GO:0003677">
    <property type="term" value="F:DNA binding"/>
    <property type="evidence" value="ECO:0007669"/>
    <property type="project" value="UniProtKB-KW"/>
</dbReference>
<dbReference type="Proteomes" id="UP000277896">
    <property type="component" value="Chromosome"/>
</dbReference>
<dbReference type="Gene3D" id="1.10.1660.10">
    <property type="match status" value="1"/>
</dbReference>
<dbReference type="InterPro" id="IPR009061">
    <property type="entry name" value="DNA-bd_dom_put_sf"/>
</dbReference>
<dbReference type="PANTHER" id="PTHR30204">
    <property type="entry name" value="REDOX-CYCLING DRUG-SENSING TRANSCRIPTIONAL ACTIVATOR SOXR"/>
    <property type="match status" value="1"/>
</dbReference>
<gene>
    <name evidence="4" type="primary">merR_2</name>
    <name evidence="3" type="ORF">LP667_01890</name>
    <name evidence="4" type="ORF">LPPLD21_01359</name>
</gene>
<evidence type="ECO:0000313" key="5">
    <source>
        <dbReference type="Proteomes" id="UP000236162"/>
    </source>
</evidence>
<dbReference type="InterPro" id="IPR000551">
    <property type="entry name" value="MerR-type_HTH_dom"/>
</dbReference>
<dbReference type="EMBL" id="CP032744">
    <property type="protein sequence ID" value="AYJ37662.1"/>
    <property type="molecule type" value="Genomic_DNA"/>
</dbReference>
<dbReference type="SUPFAM" id="SSF46955">
    <property type="entry name" value="Putative DNA-binding domain"/>
    <property type="match status" value="1"/>
</dbReference>
<reference evidence="3 6" key="2">
    <citation type="submission" date="2018-10" db="EMBL/GenBank/DDBJ databases">
        <title>Genome seuquencing of Lactobacillus species.</title>
        <authorList>
            <person name="Baek C."/>
            <person name="Yi H."/>
        </authorList>
    </citation>
    <scope>NUCLEOTIDE SEQUENCE [LARGE SCALE GENOMIC DNA]</scope>
    <source>
        <strain evidence="3 6">DSM 10667</strain>
    </source>
</reference>
<keyword evidence="1" id="KW-0238">DNA-binding</keyword>
<dbReference type="AlphaFoldDB" id="A0AAD0TM97"/>
<evidence type="ECO:0000313" key="4">
    <source>
        <dbReference type="EMBL" id="GBF01827.1"/>
    </source>
</evidence>
<proteinExistence type="predicted"/>
<dbReference type="Proteomes" id="UP000236162">
    <property type="component" value="Unassembled WGS sequence"/>
</dbReference>
<feature type="domain" description="HTH merR-type" evidence="2">
    <location>
        <begin position="3"/>
        <end position="72"/>
    </location>
</feature>
<dbReference type="CDD" id="cd01109">
    <property type="entry name" value="HTH_YyaN"/>
    <property type="match status" value="1"/>
</dbReference>
<evidence type="ECO:0000256" key="1">
    <source>
        <dbReference type="ARBA" id="ARBA00023125"/>
    </source>
</evidence>
<dbReference type="EMBL" id="BDOR01000005">
    <property type="protein sequence ID" value="GBF01827.1"/>
    <property type="molecule type" value="Genomic_DNA"/>
</dbReference>
<dbReference type="SMART" id="SM00422">
    <property type="entry name" value="HTH_MERR"/>
    <property type="match status" value="1"/>
</dbReference>
<dbReference type="GO" id="GO:0003700">
    <property type="term" value="F:DNA-binding transcription factor activity"/>
    <property type="evidence" value="ECO:0007669"/>
    <property type="project" value="InterPro"/>
</dbReference>
<dbReference type="PANTHER" id="PTHR30204:SF82">
    <property type="entry name" value="TRANSCRIPTIONAL REGULATOR, MERR FAMILY"/>
    <property type="match status" value="1"/>
</dbReference>
<evidence type="ECO:0000313" key="6">
    <source>
        <dbReference type="Proteomes" id="UP000277896"/>
    </source>
</evidence>
<organism evidence="3 6">
    <name type="scientific">Lactiplantibacillus paraplantarum</name>
    <dbReference type="NCBI Taxonomy" id="60520"/>
    <lineage>
        <taxon>Bacteria</taxon>
        <taxon>Bacillati</taxon>
        <taxon>Bacillota</taxon>
        <taxon>Bacilli</taxon>
        <taxon>Lactobacillales</taxon>
        <taxon>Lactobacillaceae</taxon>
        <taxon>Lactiplantibacillus</taxon>
    </lineage>
</organism>
<sequence>MKTYNISDVAKKFHLSKSTIRYYDQENLIAGLKRDTNGTRIFTNTSLTSIHTIECLKKTGMPIREIQQYFNLIQQGDSTLEDRLSLFTERKATVKLRIEELEQVLNEIDWKCHYYSQAIADGTEQYVKETAETNQSF</sequence>